<comment type="caution">
    <text evidence="1">The sequence shown here is derived from an EMBL/GenBank/DDBJ whole genome shotgun (WGS) entry which is preliminary data.</text>
</comment>
<dbReference type="SUPFAM" id="SSF52540">
    <property type="entry name" value="P-loop containing nucleoside triphosphate hydrolases"/>
    <property type="match status" value="1"/>
</dbReference>
<dbReference type="Proteomes" id="UP000767291">
    <property type="component" value="Unassembled WGS sequence"/>
</dbReference>
<keyword evidence="2" id="KW-1185">Reference proteome</keyword>
<dbReference type="InterPro" id="IPR027417">
    <property type="entry name" value="P-loop_NTPase"/>
</dbReference>
<reference evidence="1 2" key="1">
    <citation type="submission" date="2021-03" db="EMBL/GenBank/DDBJ databases">
        <title>Genomic Encyclopedia of Type Strains, Phase IV (KMG-IV): sequencing the most valuable type-strain genomes for metagenomic binning, comparative biology and taxonomic classification.</title>
        <authorList>
            <person name="Goeker M."/>
        </authorList>
    </citation>
    <scope>NUCLEOTIDE SEQUENCE [LARGE SCALE GENOMIC DNA]</scope>
    <source>
        <strain evidence="1 2">DSM 1289</strain>
    </source>
</reference>
<dbReference type="EMBL" id="JAGGJX010000004">
    <property type="protein sequence ID" value="MBP1855793.1"/>
    <property type="molecule type" value="Genomic_DNA"/>
</dbReference>
<sequence length="225" mass="25294">MVTNDKRIRIMTGHYGSGKSEFSMNYVIKLREMVSGKVAIADMDVVNVYFRTREKKELMESLDIIPMGSSIEASSLDVPAISAQVKTPMNDSSYNYVIDLGGDNVGAKVIAGYKDLIKDGDYDLFFVVNANREKTQTAQEVIEYISIIENASKLKVSGLVNNTHMIWDTTVEDILKGQEVVKEVSKALNIPVKYNTCIETLVDQLPDGLEGEIFPIKMYMRQDWM</sequence>
<evidence type="ECO:0000313" key="1">
    <source>
        <dbReference type="EMBL" id="MBP1855793.1"/>
    </source>
</evidence>
<dbReference type="RefSeq" id="WP_209457187.1">
    <property type="nucleotide sequence ID" value="NZ_BAAACS010000004.1"/>
</dbReference>
<organism evidence="1 2">
    <name type="scientific">Metaclostridioides mangenotii</name>
    <dbReference type="NCBI Taxonomy" id="1540"/>
    <lineage>
        <taxon>Bacteria</taxon>
        <taxon>Bacillati</taxon>
        <taxon>Bacillota</taxon>
        <taxon>Clostridia</taxon>
        <taxon>Peptostreptococcales</taxon>
        <taxon>Peptostreptococcaceae</taxon>
        <taxon>Metaclostridioides</taxon>
    </lineage>
</organism>
<proteinExistence type="predicted"/>
<protein>
    <recommendedName>
        <fullName evidence="3">ATP/GTP-binding protein</fullName>
    </recommendedName>
</protein>
<gene>
    <name evidence="1" type="ORF">J2Z43_002191</name>
</gene>
<accession>A0ABS4ECX7</accession>
<evidence type="ECO:0008006" key="3">
    <source>
        <dbReference type="Google" id="ProtNLM"/>
    </source>
</evidence>
<dbReference type="Gene3D" id="3.40.50.300">
    <property type="entry name" value="P-loop containing nucleotide triphosphate hydrolases"/>
    <property type="match status" value="1"/>
</dbReference>
<name>A0ABS4ECX7_9FIRM</name>
<evidence type="ECO:0000313" key="2">
    <source>
        <dbReference type="Proteomes" id="UP000767291"/>
    </source>
</evidence>